<proteinExistence type="predicted"/>
<evidence type="ECO:0000313" key="3">
    <source>
        <dbReference type="EMBL" id="SHK09440.1"/>
    </source>
</evidence>
<sequence>MIRLSSMLRVSAVLAAVGLLSACANQAPSSASAPPPPGTGAMTGDVTDPGSRASRGGPMTAPTASGSATSNAPVASDVADPGSRSSRGGGTGRAASGRARSNAPVAGDVADPGSRANRGGPVQ</sequence>
<dbReference type="EMBL" id="FQZF01000031">
    <property type="protein sequence ID" value="SHK09440.1"/>
    <property type="molecule type" value="Genomic_DNA"/>
</dbReference>
<evidence type="ECO:0000313" key="4">
    <source>
        <dbReference type="Proteomes" id="UP000184387"/>
    </source>
</evidence>
<dbReference type="Proteomes" id="UP000184387">
    <property type="component" value="Unassembled WGS sequence"/>
</dbReference>
<name>A0A1M6PNH2_9PROT</name>
<keyword evidence="4" id="KW-1185">Reference proteome</keyword>
<feature type="region of interest" description="Disordered" evidence="1">
    <location>
        <begin position="25"/>
        <end position="123"/>
    </location>
</feature>
<organism evidence="3 4">
    <name type="scientific">Muricoccus roseus</name>
    <dbReference type="NCBI Taxonomy" id="198092"/>
    <lineage>
        <taxon>Bacteria</taxon>
        <taxon>Pseudomonadati</taxon>
        <taxon>Pseudomonadota</taxon>
        <taxon>Alphaproteobacteria</taxon>
        <taxon>Acetobacterales</taxon>
        <taxon>Roseomonadaceae</taxon>
        <taxon>Muricoccus</taxon>
    </lineage>
</organism>
<accession>A0A1M6PNH2</accession>
<evidence type="ECO:0000256" key="1">
    <source>
        <dbReference type="SAM" id="MobiDB-lite"/>
    </source>
</evidence>
<keyword evidence="2" id="KW-0732">Signal</keyword>
<feature type="compositionally biased region" description="Polar residues" evidence="1">
    <location>
        <begin position="62"/>
        <end position="73"/>
    </location>
</feature>
<dbReference type="STRING" id="198092.SAMN02745194_04161"/>
<protein>
    <submittedName>
        <fullName evidence="3">Uncharacterized protein</fullName>
    </submittedName>
</protein>
<evidence type="ECO:0000256" key="2">
    <source>
        <dbReference type="SAM" id="SignalP"/>
    </source>
</evidence>
<feature type="signal peptide" evidence="2">
    <location>
        <begin position="1"/>
        <end position="26"/>
    </location>
</feature>
<dbReference type="AlphaFoldDB" id="A0A1M6PNH2"/>
<reference evidence="3 4" key="1">
    <citation type="submission" date="2016-11" db="EMBL/GenBank/DDBJ databases">
        <authorList>
            <person name="Jaros S."/>
            <person name="Januszkiewicz K."/>
            <person name="Wedrychowicz H."/>
        </authorList>
    </citation>
    <scope>NUCLEOTIDE SEQUENCE [LARGE SCALE GENOMIC DNA]</scope>
    <source>
        <strain evidence="3 4">DSM 14916</strain>
    </source>
</reference>
<dbReference type="PROSITE" id="PS51257">
    <property type="entry name" value="PROKAR_LIPOPROTEIN"/>
    <property type="match status" value="1"/>
</dbReference>
<feature type="chain" id="PRO_5012500360" evidence="2">
    <location>
        <begin position="27"/>
        <end position="123"/>
    </location>
</feature>
<gene>
    <name evidence="3" type="ORF">SAMN02745194_04161</name>
</gene>